<name>A0ABY3DTS0_9HYPH</name>
<evidence type="ECO:0000313" key="2">
    <source>
        <dbReference type="Proteomes" id="UP000315321"/>
    </source>
</evidence>
<evidence type="ECO:0000313" key="1">
    <source>
        <dbReference type="EMBL" id="TSJ63347.1"/>
    </source>
</evidence>
<proteinExistence type="predicted"/>
<organism evidence="1 2">
    <name type="scientific">Ancylobacter moscoviensis</name>
    <dbReference type="NCBI Taxonomy" id="2597768"/>
    <lineage>
        <taxon>Bacteria</taxon>
        <taxon>Pseudomonadati</taxon>
        <taxon>Pseudomonadota</taxon>
        <taxon>Alphaproteobacteria</taxon>
        <taxon>Hyphomicrobiales</taxon>
        <taxon>Xanthobacteraceae</taxon>
        <taxon>Ancylobacter</taxon>
    </lineage>
</organism>
<protein>
    <submittedName>
        <fullName evidence="1">Uncharacterized protein</fullName>
    </submittedName>
</protein>
<dbReference type="RefSeq" id="WP_144342835.1">
    <property type="nucleotide sequence ID" value="NZ_VMBP01000002.1"/>
</dbReference>
<dbReference type="EMBL" id="VMBP01000002">
    <property type="protein sequence ID" value="TSJ63347.1"/>
    <property type="molecule type" value="Genomic_DNA"/>
</dbReference>
<reference evidence="1 2" key="1">
    <citation type="submission" date="2019-07" db="EMBL/GenBank/DDBJ databases">
        <authorList>
            <person name="Grouzdev D.S."/>
        </authorList>
    </citation>
    <scope>NUCLEOTIDE SEQUENCE [LARGE SCALE GENOMIC DNA]</scope>
    <source>
        <strain evidence="1 2">3C</strain>
    </source>
</reference>
<comment type="caution">
    <text evidence="1">The sequence shown here is derived from an EMBL/GenBank/DDBJ whole genome shotgun (WGS) entry which is preliminary data.</text>
</comment>
<keyword evidence="2" id="KW-1185">Reference proteome</keyword>
<dbReference type="Proteomes" id="UP000315321">
    <property type="component" value="Unassembled WGS sequence"/>
</dbReference>
<accession>A0ABY3DTS0</accession>
<sequence>MKFVIEFYRTRERDDAHAVVGRETVDAVDLDTAIGMARSLAQSLDMPQRPDALAIVDENGRTLHSCAFDAALGQEKRPSP</sequence>
<gene>
    <name evidence="1" type="ORF">FO470_08970</name>
</gene>